<dbReference type="EMBL" id="JAPMOU010000032">
    <property type="protein sequence ID" value="MDE1464327.1"/>
    <property type="molecule type" value="Genomic_DNA"/>
</dbReference>
<evidence type="ECO:0000256" key="1">
    <source>
        <dbReference type="SAM" id="Phobius"/>
    </source>
</evidence>
<evidence type="ECO:0000313" key="2">
    <source>
        <dbReference type="EMBL" id="MDE1464327.1"/>
    </source>
</evidence>
<name>A0ABT5UDD0_9GAMM</name>
<feature type="transmembrane region" description="Helical" evidence="1">
    <location>
        <begin position="6"/>
        <end position="28"/>
    </location>
</feature>
<keyword evidence="1" id="KW-1133">Transmembrane helix</keyword>
<dbReference type="Proteomes" id="UP001528823">
    <property type="component" value="Unassembled WGS sequence"/>
</dbReference>
<gene>
    <name evidence="2" type="ORF">ORQ98_20405</name>
</gene>
<organism evidence="2 3">
    <name type="scientific">Spartinivicinus poritis</name>
    <dbReference type="NCBI Taxonomy" id="2994640"/>
    <lineage>
        <taxon>Bacteria</taxon>
        <taxon>Pseudomonadati</taxon>
        <taxon>Pseudomonadota</taxon>
        <taxon>Gammaproteobacteria</taxon>
        <taxon>Oceanospirillales</taxon>
        <taxon>Zooshikellaceae</taxon>
        <taxon>Spartinivicinus</taxon>
    </lineage>
</organism>
<evidence type="ECO:0000313" key="3">
    <source>
        <dbReference type="Proteomes" id="UP001528823"/>
    </source>
</evidence>
<proteinExistence type="predicted"/>
<reference evidence="2 3" key="1">
    <citation type="submission" date="2022-11" db="EMBL/GenBank/DDBJ databases">
        <title>Spartinivicinus poritis sp. nov., isolated from scleractinian coral Porites lutea.</title>
        <authorList>
            <person name="Zhang G."/>
            <person name="Cai L."/>
            <person name="Wei Q."/>
        </authorList>
    </citation>
    <scope>NUCLEOTIDE SEQUENCE [LARGE SCALE GENOMIC DNA]</scope>
    <source>
        <strain evidence="2 3">A2-2</strain>
    </source>
</reference>
<keyword evidence="1" id="KW-0812">Transmembrane</keyword>
<dbReference type="RefSeq" id="WP_274690655.1">
    <property type="nucleotide sequence ID" value="NZ_JAPMOU010000032.1"/>
</dbReference>
<sequence>MNKESGNIIIALLTIGVLITLVVMLLFYRAKQETAEIILTRQSYQCENNNCRVKYNILSRAEVKKQILIIIYIYTIINGDDVLIEELQRKVIIPRTYSFHYFTYAYQKNKPKKIKVSLEKIE</sequence>
<accession>A0ABT5UDD0</accession>
<comment type="caution">
    <text evidence="2">The sequence shown here is derived from an EMBL/GenBank/DDBJ whole genome shotgun (WGS) entry which is preliminary data.</text>
</comment>
<keyword evidence="3" id="KW-1185">Reference proteome</keyword>
<protein>
    <submittedName>
        <fullName evidence="2">Uncharacterized protein</fullName>
    </submittedName>
</protein>
<keyword evidence="1" id="KW-0472">Membrane</keyword>